<evidence type="ECO:0000313" key="2">
    <source>
        <dbReference type="EMBL" id="TNN66976.1"/>
    </source>
</evidence>
<gene>
    <name evidence="2" type="ORF">EYF80_022749</name>
</gene>
<keyword evidence="3" id="KW-1185">Reference proteome</keyword>
<evidence type="ECO:0000313" key="3">
    <source>
        <dbReference type="Proteomes" id="UP000314294"/>
    </source>
</evidence>
<dbReference type="EMBL" id="SRLO01000211">
    <property type="protein sequence ID" value="TNN66976.1"/>
    <property type="molecule type" value="Genomic_DNA"/>
</dbReference>
<dbReference type="Proteomes" id="UP000314294">
    <property type="component" value="Unassembled WGS sequence"/>
</dbReference>
<dbReference type="AlphaFoldDB" id="A0A4Z2HMA6"/>
<sequence>MKPAGHRGNRRSDPRGGSVQEAEPRKLTRRQECDQNIWGRAGLRNHSFDICTSKKRRSDVVLIPHAECLGNSIRVARFRGGATR</sequence>
<feature type="compositionally biased region" description="Basic and acidic residues" evidence="1">
    <location>
        <begin position="22"/>
        <end position="33"/>
    </location>
</feature>
<comment type="caution">
    <text evidence="2">The sequence shown here is derived from an EMBL/GenBank/DDBJ whole genome shotgun (WGS) entry which is preliminary data.</text>
</comment>
<proteinExistence type="predicted"/>
<evidence type="ECO:0000256" key="1">
    <source>
        <dbReference type="SAM" id="MobiDB-lite"/>
    </source>
</evidence>
<accession>A0A4Z2HMA6</accession>
<feature type="region of interest" description="Disordered" evidence="1">
    <location>
        <begin position="1"/>
        <end position="33"/>
    </location>
</feature>
<protein>
    <submittedName>
        <fullName evidence="2">Uncharacterized protein</fullName>
    </submittedName>
</protein>
<name>A0A4Z2HMA6_9TELE</name>
<organism evidence="2 3">
    <name type="scientific">Liparis tanakae</name>
    <name type="common">Tanaka's snailfish</name>
    <dbReference type="NCBI Taxonomy" id="230148"/>
    <lineage>
        <taxon>Eukaryota</taxon>
        <taxon>Metazoa</taxon>
        <taxon>Chordata</taxon>
        <taxon>Craniata</taxon>
        <taxon>Vertebrata</taxon>
        <taxon>Euteleostomi</taxon>
        <taxon>Actinopterygii</taxon>
        <taxon>Neopterygii</taxon>
        <taxon>Teleostei</taxon>
        <taxon>Neoteleostei</taxon>
        <taxon>Acanthomorphata</taxon>
        <taxon>Eupercaria</taxon>
        <taxon>Perciformes</taxon>
        <taxon>Cottioidei</taxon>
        <taxon>Cottales</taxon>
        <taxon>Liparidae</taxon>
        <taxon>Liparis</taxon>
    </lineage>
</organism>
<reference evidence="2 3" key="1">
    <citation type="submission" date="2019-03" db="EMBL/GenBank/DDBJ databases">
        <title>First draft genome of Liparis tanakae, snailfish: a comprehensive survey of snailfish specific genes.</title>
        <authorList>
            <person name="Kim W."/>
            <person name="Song I."/>
            <person name="Jeong J.-H."/>
            <person name="Kim D."/>
            <person name="Kim S."/>
            <person name="Ryu S."/>
            <person name="Song J.Y."/>
            <person name="Lee S.K."/>
        </authorList>
    </citation>
    <scope>NUCLEOTIDE SEQUENCE [LARGE SCALE GENOMIC DNA]</scope>
    <source>
        <tissue evidence="2">Muscle</tissue>
    </source>
</reference>